<name>A0A8S5MIS2_9CAUD</name>
<proteinExistence type="predicted"/>
<protein>
    <submittedName>
        <fullName evidence="1">Uncharacterized protein</fullName>
    </submittedName>
</protein>
<organism evidence="1">
    <name type="scientific">Siphoviridae sp. ctAvK3</name>
    <dbReference type="NCBI Taxonomy" id="2826184"/>
    <lineage>
        <taxon>Viruses</taxon>
        <taxon>Duplodnaviria</taxon>
        <taxon>Heunggongvirae</taxon>
        <taxon>Uroviricota</taxon>
        <taxon>Caudoviricetes</taxon>
    </lineage>
</organism>
<dbReference type="EMBL" id="BK014910">
    <property type="protein sequence ID" value="DAD81935.1"/>
    <property type="molecule type" value="Genomic_DNA"/>
</dbReference>
<reference evidence="1" key="1">
    <citation type="journal article" date="2021" name="Proc. Natl. Acad. Sci. U.S.A.">
        <title>A Catalog of Tens of Thousands of Viruses from Human Metagenomes Reveals Hidden Associations with Chronic Diseases.</title>
        <authorList>
            <person name="Tisza M.J."/>
            <person name="Buck C.B."/>
        </authorList>
    </citation>
    <scope>NUCLEOTIDE SEQUENCE</scope>
    <source>
        <strain evidence="1">CtAvK3</strain>
    </source>
</reference>
<sequence>MTPIILYDYFFHNHTPFVRYQKQGGVMRIAKVHKEASSEKLFFLDAFGKTIYFTDCVYEGDRNHG</sequence>
<evidence type="ECO:0000313" key="1">
    <source>
        <dbReference type="EMBL" id="DAD81935.1"/>
    </source>
</evidence>
<accession>A0A8S5MIS2</accession>